<feature type="transmembrane region" description="Helical" evidence="2">
    <location>
        <begin position="141"/>
        <end position="160"/>
    </location>
</feature>
<feature type="region of interest" description="Disordered" evidence="1">
    <location>
        <begin position="683"/>
        <end position="708"/>
    </location>
</feature>
<feature type="transmembrane region" description="Helical" evidence="2">
    <location>
        <begin position="483"/>
        <end position="500"/>
    </location>
</feature>
<gene>
    <name evidence="4" type="ORF">MCUN1_000488</name>
</gene>
<dbReference type="Pfam" id="PF06011">
    <property type="entry name" value="TRP"/>
    <property type="match status" value="1"/>
</dbReference>
<feature type="transmembrane region" description="Helical" evidence="2">
    <location>
        <begin position="228"/>
        <end position="249"/>
    </location>
</feature>
<evidence type="ECO:0000259" key="3">
    <source>
        <dbReference type="Pfam" id="PF06011"/>
    </source>
</evidence>
<feature type="domain" description="TRP C-terminal" evidence="3">
    <location>
        <begin position="301"/>
        <end position="590"/>
    </location>
</feature>
<dbReference type="EMBL" id="CP119877">
    <property type="protein sequence ID" value="WFD33675.1"/>
    <property type="molecule type" value="Genomic_DNA"/>
</dbReference>
<dbReference type="Proteomes" id="UP001219933">
    <property type="component" value="Chromosome 1"/>
</dbReference>
<organism evidence="4 5">
    <name type="scientific">Malassezia cuniculi</name>
    <dbReference type="NCBI Taxonomy" id="948313"/>
    <lineage>
        <taxon>Eukaryota</taxon>
        <taxon>Fungi</taxon>
        <taxon>Dikarya</taxon>
        <taxon>Basidiomycota</taxon>
        <taxon>Ustilaginomycotina</taxon>
        <taxon>Malasseziomycetes</taxon>
        <taxon>Malasseziales</taxon>
        <taxon>Malasseziaceae</taxon>
        <taxon>Malassezia</taxon>
    </lineage>
</organism>
<dbReference type="InterPro" id="IPR040241">
    <property type="entry name" value="TRP_Flc/Pkd2-like"/>
</dbReference>
<dbReference type="GO" id="GO:0016020">
    <property type="term" value="C:membrane"/>
    <property type="evidence" value="ECO:0007669"/>
    <property type="project" value="TreeGrafter"/>
</dbReference>
<evidence type="ECO:0000256" key="2">
    <source>
        <dbReference type="SAM" id="Phobius"/>
    </source>
</evidence>
<dbReference type="PANTHER" id="PTHR31145:SF6">
    <property type="entry name" value="INTEGRAL MEMBRANE PROTEIN (AFU_ORTHOLOGUE AFUA_7G01610)"/>
    <property type="match status" value="1"/>
</dbReference>
<evidence type="ECO:0000256" key="1">
    <source>
        <dbReference type="SAM" id="MobiDB-lite"/>
    </source>
</evidence>
<name>A0AAF0J542_9BASI</name>
<keyword evidence="2" id="KW-0812">Transmembrane</keyword>
<dbReference type="GO" id="GO:0055085">
    <property type="term" value="P:transmembrane transport"/>
    <property type="evidence" value="ECO:0007669"/>
    <property type="project" value="TreeGrafter"/>
</dbReference>
<dbReference type="AlphaFoldDB" id="A0AAF0J542"/>
<evidence type="ECO:0000313" key="4">
    <source>
        <dbReference type="EMBL" id="WFD33675.1"/>
    </source>
</evidence>
<feature type="transmembrane region" description="Helical" evidence="2">
    <location>
        <begin position="506"/>
        <end position="526"/>
    </location>
</feature>
<feature type="transmembrane region" description="Helical" evidence="2">
    <location>
        <begin position="324"/>
        <end position="347"/>
    </location>
</feature>
<feature type="transmembrane region" description="Helical" evidence="2">
    <location>
        <begin position="393"/>
        <end position="418"/>
    </location>
</feature>
<protein>
    <recommendedName>
        <fullName evidence="3">TRP C-terminal domain-containing protein</fullName>
    </recommendedName>
</protein>
<keyword evidence="2" id="KW-0472">Membrane</keyword>
<reference evidence="4" key="1">
    <citation type="submission" date="2023-03" db="EMBL/GenBank/DDBJ databases">
        <title>Mating type loci evolution in Malassezia.</title>
        <authorList>
            <person name="Coelho M.A."/>
        </authorList>
    </citation>
    <scope>NUCLEOTIDE SEQUENCE</scope>
    <source>
        <strain evidence="4">CBS 11721</strain>
    </source>
</reference>
<accession>A0AAF0J542</accession>
<dbReference type="PANTHER" id="PTHR31145">
    <property type="entry name" value="INTEGRAL MEMBRANE PROTEIN (AFU_ORTHOLOGUE AFUA_7G01610)"/>
    <property type="match status" value="1"/>
</dbReference>
<proteinExistence type="predicted"/>
<dbReference type="InterPro" id="IPR010308">
    <property type="entry name" value="TRP_C"/>
</dbReference>
<feature type="transmembrane region" description="Helical" evidence="2">
    <location>
        <begin position="538"/>
        <end position="556"/>
    </location>
</feature>
<feature type="compositionally biased region" description="Polar residues" evidence="1">
    <location>
        <begin position="642"/>
        <end position="651"/>
    </location>
</feature>
<sequence length="778" mass="86808">MQRVRSDMPGLRERHNDTALWSADSALLMTLYGASSQQIASYNSTTNLESSIVLQYPHVDLPPISLCSWVYPKQTNSGEYTCKIGPGAVGISVAAPINSTFYQHSLLLQVQIVDGSTPPRLLGCVDVTPIQFDYSRREWKAMIWIPFAAALGFLLLATIARVSTAVSSLRRKYGHAQLHLVLLVALSGHQLLRYPALRNFVWPGFGEVLKLAQFGAALILVRTAKPVYYYLLGQWASWSLLAGIGGLQFRTFGDEAEENIYNATSPLIQEPFASAMTRNSSSPLAMYPDEPSRLPNFSGTRHGFSAYARAAGVPLHGFFVRTMVVWFAMLAGVIAVSLVVLFIGMVLKSRSPDNGDFAFRPLHGEVTVDQMASYPLDGRQPSRTFWKRFSTHFAVLHGNMARLVMFFHLPITMMGAFGLSNSEGLPAAKIAPGITFGCFAVLLPGYLVWNVLHLPTNKLYNDRETFLMFGPLYNMYTPTREKFVAVVFLHSFLLGTVVGVECMSGSVQISCVFVIEVIYAILRLIWHPEGRETAAVPFQMLGDAIRVMLVLVSFVSQPRIVTTWHSLVRYSTVFSSILYACFHLLVLIWIFRVIELVLRIVYRISFDHSVSESSRGLFGVVRTIRSSPARKKIKGTRKVEDSNNAQDSSTVPFVPPNTPPQAHSRPKTADIIPLETLRGTPDPVRRGNEWTLVNDNDSDSSSISETDMWRTNTPSHQRLARVRQALHRVRAIRVKLPRSETTEQADAVLHDFLQDTSDSVSLAASTVSRESLYWLVRR</sequence>
<feature type="transmembrane region" description="Helical" evidence="2">
    <location>
        <begin position="430"/>
        <end position="449"/>
    </location>
</feature>
<keyword evidence="2" id="KW-1133">Transmembrane helix</keyword>
<feature type="region of interest" description="Disordered" evidence="1">
    <location>
        <begin position="632"/>
        <end position="666"/>
    </location>
</feature>
<feature type="transmembrane region" description="Helical" evidence="2">
    <location>
        <begin position="576"/>
        <end position="598"/>
    </location>
</feature>
<evidence type="ECO:0000313" key="5">
    <source>
        <dbReference type="Proteomes" id="UP001219933"/>
    </source>
</evidence>
<keyword evidence="5" id="KW-1185">Reference proteome</keyword>